<dbReference type="EMBL" id="KZ293494">
    <property type="protein sequence ID" value="PBK59965.1"/>
    <property type="molecule type" value="Genomic_DNA"/>
</dbReference>
<sequence>MKNTTKGLPQIFSFSTVGHNDIGTRVWQYYPRTRHGPCCNPRKRRALVILFNTATPGTCFMLTPWVKIQHNRARK</sequence>
<dbReference type="Proteomes" id="UP000218334">
    <property type="component" value="Unassembled WGS sequence"/>
</dbReference>
<evidence type="ECO:0000313" key="2">
    <source>
        <dbReference type="Proteomes" id="UP000218334"/>
    </source>
</evidence>
<name>A0A2H3AM70_9AGAR</name>
<evidence type="ECO:0000313" key="1">
    <source>
        <dbReference type="EMBL" id="PBK59965.1"/>
    </source>
</evidence>
<organism evidence="1 2">
    <name type="scientific">Armillaria solidipes</name>
    <dbReference type="NCBI Taxonomy" id="1076256"/>
    <lineage>
        <taxon>Eukaryota</taxon>
        <taxon>Fungi</taxon>
        <taxon>Dikarya</taxon>
        <taxon>Basidiomycota</taxon>
        <taxon>Agaricomycotina</taxon>
        <taxon>Agaricomycetes</taxon>
        <taxon>Agaricomycetidae</taxon>
        <taxon>Agaricales</taxon>
        <taxon>Marasmiineae</taxon>
        <taxon>Physalacriaceae</taxon>
        <taxon>Armillaria</taxon>
    </lineage>
</organism>
<proteinExistence type="predicted"/>
<gene>
    <name evidence="1" type="ORF">ARMSODRAFT_765660</name>
</gene>
<accession>A0A2H3AM70</accession>
<dbReference type="AlphaFoldDB" id="A0A2H3AM70"/>
<protein>
    <submittedName>
        <fullName evidence="1">Uncharacterized protein</fullName>
    </submittedName>
</protein>
<reference evidence="2" key="1">
    <citation type="journal article" date="2017" name="Nat. Ecol. Evol.">
        <title>Genome expansion and lineage-specific genetic innovations in the forest pathogenic fungi Armillaria.</title>
        <authorList>
            <person name="Sipos G."/>
            <person name="Prasanna A.N."/>
            <person name="Walter M.C."/>
            <person name="O'Connor E."/>
            <person name="Balint B."/>
            <person name="Krizsan K."/>
            <person name="Kiss B."/>
            <person name="Hess J."/>
            <person name="Varga T."/>
            <person name="Slot J."/>
            <person name="Riley R."/>
            <person name="Boka B."/>
            <person name="Rigling D."/>
            <person name="Barry K."/>
            <person name="Lee J."/>
            <person name="Mihaltcheva S."/>
            <person name="LaButti K."/>
            <person name="Lipzen A."/>
            <person name="Waldron R."/>
            <person name="Moloney N.M."/>
            <person name="Sperisen C."/>
            <person name="Kredics L."/>
            <person name="Vagvoelgyi C."/>
            <person name="Patrignani A."/>
            <person name="Fitzpatrick D."/>
            <person name="Nagy I."/>
            <person name="Doyle S."/>
            <person name="Anderson J.B."/>
            <person name="Grigoriev I.V."/>
            <person name="Gueldener U."/>
            <person name="Muensterkoetter M."/>
            <person name="Nagy L.G."/>
        </authorList>
    </citation>
    <scope>NUCLEOTIDE SEQUENCE [LARGE SCALE GENOMIC DNA]</scope>
    <source>
        <strain evidence="2">28-4</strain>
    </source>
</reference>
<keyword evidence="2" id="KW-1185">Reference proteome</keyword>